<keyword evidence="3" id="KW-1185">Reference proteome</keyword>
<protein>
    <recommendedName>
        <fullName evidence="1">ZSWIM1/3 RNaseH-like domain-containing protein</fullName>
    </recommendedName>
</protein>
<dbReference type="EMBL" id="BLXT01000945">
    <property type="protein sequence ID" value="GFN81814.1"/>
    <property type="molecule type" value="Genomic_DNA"/>
</dbReference>
<feature type="domain" description="ZSWIM1/3 RNaseH-like" evidence="1">
    <location>
        <begin position="53"/>
        <end position="107"/>
    </location>
</feature>
<evidence type="ECO:0000313" key="3">
    <source>
        <dbReference type="Proteomes" id="UP000735302"/>
    </source>
</evidence>
<dbReference type="AlphaFoldDB" id="A0AAV3YFH6"/>
<gene>
    <name evidence="2" type="ORF">PoB_000832000</name>
</gene>
<sequence length="143" mass="15683">MVELIDSIEHLQQHGQVKVVVSDNGSGNVLDILAFSTYHCGGPLQQISRSTYKTCGRGRTVFYAFVRQETANILKTMFAIFVDFMVDANKNISFAMTDKDPNKINALCIPCAQSIDGQDTETAIFQRGDGPPATTGLCPCHHK</sequence>
<dbReference type="Proteomes" id="UP000735302">
    <property type="component" value="Unassembled WGS sequence"/>
</dbReference>
<name>A0AAV3YFH6_9GAST</name>
<proteinExistence type="predicted"/>
<dbReference type="InterPro" id="IPR048324">
    <property type="entry name" value="ZSWIM1-3_RNaseH-like"/>
</dbReference>
<dbReference type="Pfam" id="PF21056">
    <property type="entry name" value="ZSWIM1-3_RNaseH-like"/>
    <property type="match status" value="1"/>
</dbReference>
<evidence type="ECO:0000259" key="1">
    <source>
        <dbReference type="Pfam" id="PF21056"/>
    </source>
</evidence>
<reference evidence="2 3" key="1">
    <citation type="journal article" date="2021" name="Elife">
        <title>Chloroplast acquisition without the gene transfer in kleptoplastic sea slugs, Plakobranchus ocellatus.</title>
        <authorList>
            <person name="Maeda T."/>
            <person name="Takahashi S."/>
            <person name="Yoshida T."/>
            <person name="Shimamura S."/>
            <person name="Takaki Y."/>
            <person name="Nagai Y."/>
            <person name="Toyoda A."/>
            <person name="Suzuki Y."/>
            <person name="Arimoto A."/>
            <person name="Ishii H."/>
            <person name="Satoh N."/>
            <person name="Nishiyama T."/>
            <person name="Hasebe M."/>
            <person name="Maruyama T."/>
            <person name="Minagawa J."/>
            <person name="Obokata J."/>
            <person name="Shigenobu S."/>
        </authorList>
    </citation>
    <scope>NUCLEOTIDE SEQUENCE [LARGE SCALE GENOMIC DNA]</scope>
</reference>
<accession>A0AAV3YFH6</accession>
<comment type="caution">
    <text evidence="2">The sequence shown here is derived from an EMBL/GenBank/DDBJ whole genome shotgun (WGS) entry which is preliminary data.</text>
</comment>
<evidence type="ECO:0000313" key="2">
    <source>
        <dbReference type="EMBL" id="GFN81814.1"/>
    </source>
</evidence>
<organism evidence="2 3">
    <name type="scientific">Plakobranchus ocellatus</name>
    <dbReference type="NCBI Taxonomy" id="259542"/>
    <lineage>
        <taxon>Eukaryota</taxon>
        <taxon>Metazoa</taxon>
        <taxon>Spiralia</taxon>
        <taxon>Lophotrochozoa</taxon>
        <taxon>Mollusca</taxon>
        <taxon>Gastropoda</taxon>
        <taxon>Heterobranchia</taxon>
        <taxon>Euthyneura</taxon>
        <taxon>Panpulmonata</taxon>
        <taxon>Sacoglossa</taxon>
        <taxon>Placobranchoidea</taxon>
        <taxon>Plakobranchidae</taxon>
        <taxon>Plakobranchus</taxon>
    </lineage>
</organism>